<gene>
    <name evidence="1" type="ORF">NCTC13350_00154</name>
</gene>
<evidence type="ECO:0000313" key="1">
    <source>
        <dbReference type="EMBL" id="SUA99258.1"/>
    </source>
</evidence>
<dbReference type="Proteomes" id="UP000255000">
    <property type="component" value="Unassembled WGS sequence"/>
</dbReference>
<organism evidence="1 2">
    <name type="scientific">Pannonibacter phragmitetus</name>
    <dbReference type="NCBI Taxonomy" id="121719"/>
    <lineage>
        <taxon>Bacteria</taxon>
        <taxon>Pseudomonadati</taxon>
        <taxon>Pseudomonadota</taxon>
        <taxon>Alphaproteobacteria</taxon>
        <taxon>Hyphomicrobiales</taxon>
        <taxon>Stappiaceae</taxon>
        <taxon>Pannonibacter</taxon>
    </lineage>
</organism>
<accession>A0A378ZQB6</accession>
<proteinExistence type="predicted"/>
<dbReference type="AlphaFoldDB" id="A0A378ZQB6"/>
<sequence>MNRSAGCPMAAGVSYPGARFLKRPAIRLTAWTHD</sequence>
<dbReference type="EMBL" id="UGSK01000001">
    <property type="protein sequence ID" value="SUA99258.1"/>
    <property type="molecule type" value="Genomic_DNA"/>
</dbReference>
<name>A0A378ZQB6_9HYPH</name>
<reference evidence="1 2" key="1">
    <citation type="submission" date="2018-06" db="EMBL/GenBank/DDBJ databases">
        <authorList>
            <consortium name="Pathogen Informatics"/>
            <person name="Doyle S."/>
        </authorList>
    </citation>
    <scope>NUCLEOTIDE SEQUENCE [LARGE SCALE GENOMIC DNA]</scope>
    <source>
        <strain evidence="1 2">NCTC13350</strain>
    </source>
</reference>
<protein>
    <submittedName>
        <fullName evidence="1">Uncharacterized protein</fullName>
    </submittedName>
</protein>
<evidence type="ECO:0000313" key="2">
    <source>
        <dbReference type="Proteomes" id="UP000255000"/>
    </source>
</evidence>